<evidence type="ECO:0000313" key="2">
    <source>
        <dbReference type="Proteomes" id="UP001146793"/>
    </source>
</evidence>
<comment type="caution">
    <text evidence="1">The sequence shown here is derived from an EMBL/GenBank/DDBJ whole genome shotgun (WGS) entry which is preliminary data.</text>
</comment>
<dbReference type="EMBL" id="JANTQA010000033">
    <property type="protein sequence ID" value="KAJ3438472.1"/>
    <property type="molecule type" value="Genomic_DNA"/>
</dbReference>
<proteinExistence type="predicted"/>
<gene>
    <name evidence="1" type="ORF">M0812_17660</name>
</gene>
<dbReference type="AlphaFoldDB" id="A0AAV7ZCL3"/>
<reference evidence="1" key="1">
    <citation type="submission" date="2022-08" db="EMBL/GenBank/DDBJ databases">
        <title>Novel sulphate-reducing endosymbionts in the free-living metamonad Anaeramoeba.</title>
        <authorList>
            <person name="Jerlstrom-Hultqvist J."/>
            <person name="Cepicka I."/>
            <person name="Gallot-Lavallee L."/>
            <person name="Salas-Leiva D."/>
            <person name="Curtis B.A."/>
            <person name="Zahonova K."/>
            <person name="Pipaliya S."/>
            <person name="Dacks J."/>
            <person name="Roger A.J."/>
        </authorList>
    </citation>
    <scope>NUCLEOTIDE SEQUENCE</scope>
    <source>
        <strain evidence="1">Busselton2</strain>
    </source>
</reference>
<sequence>MTVLLEQYIYSLEENNIVDEFCVDRETRYFHFDTKEANRKLRSFILNKNKNRISFQHLINSNGLHNLQISLSMHYCQDLNFDQIIQKSLDNNSKLKNQNKWNKTLKKKFIKESKHLRKFQKVFNSLTDLEKIAIGLGKEIPDLSVDMILKLTKLKNQN</sequence>
<accession>A0AAV7ZCL3</accession>
<evidence type="ECO:0000313" key="1">
    <source>
        <dbReference type="EMBL" id="KAJ3438472.1"/>
    </source>
</evidence>
<dbReference type="Proteomes" id="UP001146793">
    <property type="component" value="Unassembled WGS sequence"/>
</dbReference>
<protein>
    <submittedName>
        <fullName evidence="1">Uncharacterized protein</fullName>
    </submittedName>
</protein>
<name>A0AAV7ZCL3_9EUKA</name>
<organism evidence="1 2">
    <name type="scientific">Anaeramoeba flamelloides</name>
    <dbReference type="NCBI Taxonomy" id="1746091"/>
    <lineage>
        <taxon>Eukaryota</taxon>
        <taxon>Metamonada</taxon>
        <taxon>Anaeramoebidae</taxon>
        <taxon>Anaeramoeba</taxon>
    </lineage>
</organism>